<keyword evidence="2" id="KW-0255">Endonuclease</keyword>
<evidence type="ECO:0000259" key="5">
    <source>
        <dbReference type="SMART" id="SM00484"/>
    </source>
</evidence>
<keyword evidence="2" id="KW-0378">Hydrolase</keyword>
<dbReference type="PRINTS" id="PR00066">
    <property type="entry name" value="XRODRMPGMNTG"/>
</dbReference>
<dbReference type="PROSITE" id="PS00842">
    <property type="entry name" value="XPG_2"/>
    <property type="match status" value="1"/>
</dbReference>
<dbReference type="InterPro" id="IPR006086">
    <property type="entry name" value="XPG-I_dom"/>
</dbReference>
<dbReference type="GO" id="GO:0006289">
    <property type="term" value="P:nucleotide-excision repair"/>
    <property type="evidence" value="ECO:0007669"/>
    <property type="project" value="InterPro"/>
</dbReference>
<dbReference type="GO" id="GO:0004520">
    <property type="term" value="F:DNA endonuclease activity"/>
    <property type="evidence" value="ECO:0007669"/>
    <property type="project" value="TreeGrafter"/>
</dbReference>
<evidence type="ECO:0000256" key="3">
    <source>
        <dbReference type="ARBA" id="ARBA00023242"/>
    </source>
</evidence>
<dbReference type="InterPro" id="IPR006084">
    <property type="entry name" value="XPG/Rad2"/>
</dbReference>
<dbReference type="InterPro" id="IPR019974">
    <property type="entry name" value="XPG_CS"/>
</dbReference>
<keyword evidence="7" id="KW-1185">Reference proteome</keyword>
<feature type="region of interest" description="Disordered" evidence="4">
    <location>
        <begin position="337"/>
        <end position="358"/>
    </location>
</feature>
<evidence type="ECO:0000313" key="7">
    <source>
        <dbReference type="Proteomes" id="UP000031443"/>
    </source>
</evidence>
<organism evidence="6 7">
    <name type="scientific">Chelonia mydas</name>
    <name type="common">Green sea-turtle</name>
    <name type="synonym">Chelonia agassizi</name>
    <dbReference type="NCBI Taxonomy" id="8469"/>
    <lineage>
        <taxon>Eukaryota</taxon>
        <taxon>Metazoa</taxon>
        <taxon>Chordata</taxon>
        <taxon>Craniata</taxon>
        <taxon>Vertebrata</taxon>
        <taxon>Euteleostomi</taxon>
        <taxon>Archelosauria</taxon>
        <taxon>Testudinata</taxon>
        <taxon>Testudines</taxon>
        <taxon>Cryptodira</taxon>
        <taxon>Durocryptodira</taxon>
        <taxon>Americhelydia</taxon>
        <taxon>Chelonioidea</taxon>
        <taxon>Cheloniidae</taxon>
        <taxon>Chelonia</taxon>
    </lineage>
</organism>
<reference evidence="7" key="1">
    <citation type="journal article" date="2013" name="Nat. Genet.">
        <title>The draft genomes of soft-shell turtle and green sea turtle yield insights into the development and evolution of the turtle-specific body plan.</title>
        <authorList>
            <person name="Wang Z."/>
            <person name="Pascual-Anaya J."/>
            <person name="Zadissa A."/>
            <person name="Li W."/>
            <person name="Niimura Y."/>
            <person name="Huang Z."/>
            <person name="Li C."/>
            <person name="White S."/>
            <person name="Xiong Z."/>
            <person name="Fang D."/>
            <person name="Wang B."/>
            <person name="Ming Y."/>
            <person name="Chen Y."/>
            <person name="Zheng Y."/>
            <person name="Kuraku S."/>
            <person name="Pignatelli M."/>
            <person name="Herrero J."/>
            <person name="Beal K."/>
            <person name="Nozawa M."/>
            <person name="Li Q."/>
            <person name="Wang J."/>
            <person name="Zhang H."/>
            <person name="Yu L."/>
            <person name="Shigenobu S."/>
            <person name="Wang J."/>
            <person name="Liu J."/>
            <person name="Flicek P."/>
            <person name="Searle S."/>
            <person name="Wang J."/>
            <person name="Kuratani S."/>
            <person name="Yin Y."/>
            <person name="Aken B."/>
            <person name="Zhang G."/>
            <person name="Irie N."/>
        </authorList>
    </citation>
    <scope>NUCLEOTIDE SEQUENCE [LARGE SCALE GENOMIC DNA]</scope>
</reference>
<keyword evidence="2" id="KW-0540">Nuclease</keyword>
<dbReference type="PANTHER" id="PTHR16171">
    <property type="entry name" value="DNA REPAIR PROTEIN COMPLEMENTING XP-G CELLS-RELATED"/>
    <property type="match status" value="1"/>
</dbReference>
<dbReference type="AlphaFoldDB" id="M7BCA7"/>
<dbReference type="SMART" id="SM00484">
    <property type="entry name" value="XPGI"/>
    <property type="match status" value="1"/>
</dbReference>
<feature type="region of interest" description="Disordered" evidence="4">
    <location>
        <begin position="1"/>
        <end position="21"/>
    </location>
</feature>
<accession>M7BCA7</accession>
<dbReference type="FunFam" id="3.40.50.1010:FF:000023">
    <property type="entry name" value="DNA repair protein complementing XP-G cells"/>
    <property type="match status" value="1"/>
</dbReference>
<dbReference type="PRINTS" id="PR00853">
    <property type="entry name" value="XPGRADSUPER"/>
</dbReference>
<dbReference type="GO" id="GO:0016788">
    <property type="term" value="F:hydrolase activity, acting on ester bonds"/>
    <property type="evidence" value="ECO:0007669"/>
    <property type="project" value="InterPro"/>
</dbReference>
<dbReference type="CDD" id="cd09868">
    <property type="entry name" value="PIN_XPG_RAD2"/>
    <property type="match status" value="1"/>
</dbReference>
<feature type="region of interest" description="Disordered" evidence="4">
    <location>
        <begin position="684"/>
        <end position="813"/>
    </location>
</feature>
<feature type="domain" description="XPG-I" evidence="5">
    <location>
        <begin position="556"/>
        <end position="625"/>
    </location>
</feature>
<dbReference type="EMBL" id="KB554236">
    <property type="protein sequence ID" value="EMP29778.1"/>
    <property type="molecule type" value="Genomic_DNA"/>
</dbReference>
<dbReference type="SUPFAM" id="SSF88723">
    <property type="entry name" value="PIN domain-like"/>
    <property type="match status" value="1"/>
</dbReference>
<dbReference type="GO" id="GO:0003697">
    <property type="term" value="F:single-stranded DNA binding"/>
    <property type="evidence" value="ECO:0007669"/>
    <property type="project" value="InterPro"/>
</dbReference>
<feature type="compositionally biased region" description="Polar residues" evidence="4">
    <location>
        <begin position="692"/>
        <end position="701"/>
    </location>
</feature>
<gene>
    <name evidence="6" type="ORF">UY3_13148</name>
</gene>
<dbReference type="GO" id="GO:0005634">
    <property type="term" value="C:nucleus"/>
    <property type="evidence" value="ECO:0007669"/>
    <property type="project" value="UniProtKB-SubCell"/>
</dbReference>
<dbReference type="Gene3D" id="3.40.50.1010">
    <property type="entry name" value="5'-nuclease"/>
    <property type="match status" value="1"/>
</dbReference>
<dbReference type="InterPro" id="IPR029060">
    <property type="entry name" value="PIN-like_dom_sf"/>
</dbReference>
<keyword evidence="3" id="KW-0539">Nucleus</keyword>
<name>M7BCA7_CHEMY</name>
<dbReference type="STRING" id="8469.M7BCA7"/>
<dbReference type="eggNOG" id="KOG2520">
    <property type="taxonomic scope" value="Eukaryota"/>
</dbReference>
<evidence type="ECO:0000256" key="2">
    <source>
        <dbReference type="ARBA" id="ARBA00022759"/>
    </source>
</evidence>
<dbReference type="Proteomes" id="UP000031443">
    <property type="component" value="Unassembled WGS sequence"/>
</dbReference>
<evidence type="ECO:0000256" key="1">
    <source>
        <dbReference type="ARBA" id="ARBA00004123"/>
    </source>
</evidence>
<dbReference type="InterPro" id="IPR001044">
    <property type="entry name" value="XPG/Rad2_eukaryotes"/>
</dbReference>
<evidence type="ECO:0000256" key="4">
    <source>
        <dbReference type="SAM" id="MobiDB-lite"/>
    </source>
</evidence>
<proteinExistence type="predicted"/>
<feature type="compositionally biased region" description="Polar residues" evidence="4">
    <location>
        <begin position="1"/>
        <end position="14"/>
    </location>
</feature>
<comment type="subcellular location">
    <subcellularLocation>
        <location evidence="1">Nucleus</location>
    </subcellularLocation>
</comment>
<evidence type="ECO:0000313" key="6">
    <source>
        <dbReference type="EMBL" id="EMP29778.1"/>
    </source>
</evidence>
<dbReference type="PANTHER" id="PTHR16171:SF11">
    <property type="entry name" value="DNA EXCISION REPAIR PROTEIN ERCC-5"/>
    <property type="match status" value="1"/>
</dbReference>
<dbReference type="Pfam" id="PF00867">
    <property type="entry name" value="XPG_I"/>
    <property type="match status" value="1"/>
</dbReference>
<protein>
    <submittedName>
        <fullName evidence="6">DNA repair protein complementing XP-G cells like protein</fullName>
    </submittedName>
</protein>
<sequence length="813" mass="90285">MSQQDSGQIQTQYENEGGFMKEVESKRVVSEDTSHYILIKGIQVKEATSTHLETLSVGHSTGPEYNIPDKIHNEMNANTKPPSPEKLKTEKASNVAGAPPSPRTLLAIQAAMLESSSEEEPEDEDKRKLNLDQATLCPSTVEGNVSPRTLQVIQQALSGGDDDVRAVITASADRTQMEMSGVKDLISSSDEVSKIKDGKESLLLPTDLSTNTVLMQDDESDQKCTSDFFLIPVSKGVCTPCVKNDSSVEIISIDKEQPEDEQEYTSKMDSRSLQESMDISMQKPISSTTKTTSVAMIHSETTEISNNVEYENVECVFPEAEKNAPELQHPLSVTPEIANPNEARVQRKSHSEESDSDGNEIQKFAVLFLSTWPTQSELRALSRAVTMEPSGIAPRGQYRRIVSMVPQIRPGKADLSANPLVGWSSFIEVDSEISNDTEFPGEIFKTSHAPSEPNETLAVEAAATELEKEEDDGATENLLKDAAEEVQLTIHQNAETKKDREGAVNEWQDISLKELEALENNLSVEQNMLQAQKQQQERIAATVTGQMFLESQELLRLFGVPYIEAPMEAEAQCAVLDLTDQTSGTITDDSDIWLFGARHVYKNFFNQNKYVEYYQYVDIQNQLGKTQLRIDSFFRLAQHEKQAIKSQRLRRAVTCMRRKEKEAVADEIQEATAVVEREFKHGEERKGKIAVQGTTDLSTAAQSQRIKRKKHSKSKEESFHGGGFIGEVQLSEGSSGSSGEDSESEVLNKSKRGKTVKESAIQKNTVRQEEDVTSSSSGEGEDEENTVMVTARSVFEGKKGKSWNMRGRKKKKC</sequence>